<evidence type="ECO:0000313" key="2">
    <source>
        <dbReference type="EMBL" id="KAG2624817.1"/>
    </source>
</evidence>
<comment type="caution">
    <text evidence="2">The sequence shown here is derived from an EMBL/GenBank/DDBJ whole genome shotgun (WGS) entry which is preliminary data.</text>
</comment>
<sequence>MSSGEACPGAARTRRAARTGGDQERLGHGTGEAGKARNHRAWWRETRVLRGVPYYSSAVAARSMRRLNAPPLRAPASRGLRQCGRGRSWNPKAKRVDGISNTVHPWVPADHPIANQWPRLGESQKRLPVFLVRRSARVRFCQRGRPAVARPDVYAEAPRPLAHPAAPAWNCSAAPRLAPAPY</sequence>
<dbReference type="Proteomes" id="UP000823388">
    <property type="component" value="Chromosome 3K"/>
</dbReference>
<evidence type="ECO:0000313" key="3">
    <source>
        <dbReference type="Proteomes" id="UP000823388"/>
    </source>
</evidence>
<dbReference type="EMBL" id="CM029041">
    <property type="protein sequence ID" value="KAG2624817.1"/>
    <property type="molecule type" value="Genomic_DNA"/>
</dbReference>
<keyword evidence="3" id="KW-1185">Reference proteome</keyword>
<feature type="region of interest" description="Disordered" evidence="1">
    <location>
        <begin position="72"/>
        <end position="95"/>
    </location>
</feature>
<protein>
    <submittedName>
        <fullName evidence="2">Uncharacterized protein</fullName>
    </submittedName>
</protein>
<accession>A0A8T0UR83</accession>
<name>A0A8T0UR83_PANVG</name>
<reference evidence="2" key="1">
    <citation type="submission" date="2020-05" db="EMBL/GenBank/DDBJ databases">
        <title>WGS assembly of Panicum virgatum.</title>
        <authorList>
            <person name="Lovell J.T."/>
            <person name="Jenkins J."/>
            <person name="Shu S."/>
            <person name="Juenger T.E."/>
            <person name="Schmutz J."/>
        </authorList>
    </citation>
    <scope>NUCLEOTIDE SEQUENCE</scope>
    <source>
        <strain evidence="2">AP13</strain>
    </source>
</reference>
<organism evidence="2 3">
    <name type="scientific">Panicum virgatum</name>
    <name type="common">Blackwell switchgrass</name>
    <dbReference type="NCBI Taxonomy" id="38727"/>
    <lineage>
        <taxon>Eukaryota</taxon>
        <taxon>Viridiplantae</taxon>
        <taxon>Streptophyta</taxon>
        <taxon>Embryophyta</taxon>
        <taxon>Tracheophyta</taxon>
        <taxon>Spermatophyta</taxon>
        <taxon>Magnoliopsida</taxon>
        <taxon>Liliopsida</taxon>
        <taxon>Poales</taxon>
        <taxon>Poaceae</taxon>
        <taxon>PACMAD clade</taxon>
        <taxon>Panicoideae</taxon>
        <taxon>Panicodae</taxon>
        <taxon>Paniceae</taxon>
        <taxon>Panicinae</taxon>
        <taxon>Panicum</taxon>
        <taxon>Panicum sect. Hiantes</taxon>
    </lineage>
</organism>
<gene>
    <name evidence="2" type="ORF">PVAP13_3KG176908</name>
</gene>
<evidence type="ECO:0000256" key="1">
    <source>
        <dbReference type="SAM" id="MobiDB-lite"/>
    </source>
</evidence>
<feature type="region of interest" description="Disordered" evidence="1">
    <location>
        <begin position="1"/>
        <end position="38"/>
    </location>
</feature>
<dbReference type="AlphaFoldDB" id="A0A8T0UR83"/>
<proteinExistence type="predicted"/>